<dbReference type="GO" id="GO:0000172">
    <property type="term" value="C:ribonuclease MRP complex"/>
    <property type="evidence" value="ECO:0007669"/>
    <property type="project" value="InterPro"/>
</dbReference>
<dbReference type="InterPro" id="IPR036882">
    <property type="entry name" value="Alba-like_dom_sf"/>
</dbReference>
<dbReference type="Proteomes" id="UP001177023">
    <property type="component" value="Unassembled WGS sequence"/>
</dbReference>
<evidence type="ECO:0000256" key="1">
    <source>
        <dbReference type="ARBA" id="ARBA00004604"/>
    </source>
</evidence>
<dbReference type="PANTHER" id="PTHR15314:SF1">
    <property type="entry name" value="RIBONUCLEASE P PROTEIN SUBUNIT P20"/>
    <property type="match status" value="1"/>
</dbReference>
<gene>
    <name evidence="5" type="ORF">MSPICULIGERA_LOCUS10853</name>
</gene>
<dbReference type="AlphaFoldDB" id="A0AA36CNP6"/>
<proteinExistence type="predicted"/>
<comment type="caution">
    <text evidence="5">The sequence shown here is derived from an EMBL/GenBank/DDBJ whole genome shotgun (WGS) entry which is preliminary data.</text>
</comment>
<evidence type="ECO:0000256" key="2">
    <source>
        <dbReference type="ARBA" id="ARBA00022694"/>
    </source>
</evidence>
<reference evidence="5" key="1">
    <citation type="submission" date="2023-06" db="EMBL/GenBank/DDBJ databases">
        <authorList>
            <person name="Delattre M."/>
        </authorList>
    </citation>
    <scope>NUCLEOTIDE SEQUENCE</scope>
    <source>
        <strain evidence="5">AF72</strain>
    </source>
</reference>
<organism evidence="5 6">
    <name type="scientific">Mesorhabditis spiculigera</name>
    <dbReference type="NCBI Taxonomy" id="96644"/>
    <lineage>
        <taxon>Eukaryota</taxon>
        <taxon>Metazoa</taxon>
        <taxon>Ecdysozoa</taxon>
        <taxon>Nematoda</taxon>
        <taxon>Chromadorea</taxon>
        <taxon>Rhabditida</taxon>
        <taxon>Rhabditina</taxon>
        <taxon>Rhabditomorpha</taxon>
        <taxon>Rhabditoidea</taxon>
        <taxon>Rhabditidae</taxon>
        <taxon>Mesorhabditinae</taxon>
        <taxon>Mesorhabditis</taxon>
    </lineage>
</organism>
<dbReference type="SUPFAM" id="SSF82704">
    <property type="entry name" value="AlbA-like"/>
    <property type="match status" value="1"/>
</dbReference>
<protein>
    <submittedName>
        <fullName evidence="5">Uncharacterized protein</fullName>
    </submittedName>
</protein>
<feature type="non-terminal residue" evidence="5">
    <location>
        <position position="166"/>
    </location>
</feature>
<evidence type="ECO:0000256" key="4">
    <source>
        <dbReference type="SAM" id="MobiDB-lite"/>
    </source>
</evidence>
<dbReference type="Pfam" id="PF12328">
    <property type="entry name" value="Rpp20"/>
    <property type="match status" value="1"/>
</dbReference>
<dbReference type="GO" id="GO:0005655">
    <property type="term" value="C:nucleolar ribonuclease P complex"/>
    <property type="evidence" value="ECO:0007669"/>
    <property type="project" value="InterPro"/>
</dbReference>
<dbReference type="GO" id="GO:0003676">
    <property type="term" value="F:nucleic acid binding"/>
    <property type="evidence" value="ECO:0007669"/>
    <property type="project" value="InterPro"/>
</dbReference>
<dbReference type="GO" id="GO:0001682">
    <property type="term" value="P:tRNA 5'-leader removal"/>
    <property type="evidence" value="ECO:0007669"/>
    <property type="project" value="InterPro"/>
</dbReference>
<dbReference type="PANTHER" id="PTHR15314">
    <property type="entry name" value="RIBONUCLEASE P PROTEIN SUBUNIT P20"/>
    <property type="match status" value="1"/>
</dbReference>
<feature type="region of interest" description="Disordered" evidence="4">
    <location>
        <begin position="1"/>
        <end position="24"/>
    </location>
</feature>
<comment type="subcellular location">
    <subcellularLocation>
        <location evidence="1">Nucleus</location>
        <location evidence="1">Nucleolus</location>
    </subcellularLocation>
</comment>
<evidence type="ECO:0000313" key="5">
    <source>
        <dbReference type="EMBL" id="CAJ0572469.1"/>
    </source>
</evidence>
<keyword evidence="2" id="KW-0819">tRNA processing</keyword>
<sequence length="166" mass="18602">MGFESTATDNHKAQPLPPAPNRIDTAKFRVDPRRPSKPVTGRNHLYITNKTCIPAQLKLIDELLADRFDEVYLHGTGAVLNRALTLALEIKRRNNGSIDFQIQTGTQHVREDIQRRPLLPDEPDVAPDFPVPGIQGVADPTKKQYFNSVRTRPVSAVHIMLHRATA</sequence>
<evidence type="ECO:0000256" key="3">
    <source>
        <dbReference type="ARBA" id="ARBA00023242"/>
    </source>
</evidence>
<name>A0AA36CNP6_9BILA</name>
<dbReference type="InterPro" id="IPR014612">
    <property type="entry name" value="Pop7/Rpp20"/>
</dbReference>
<dbReference type="Gene3D" id="3.30.110.20">
    <property type="entry name" value="Alba-like domain"/>
    <property type="match status" value="1"/>
</dbReference>
<evidence type="ECO:0000313" key="6">
    <source>
        <dbReference type="Proteomes" id="UP001177023"/>
    </source>
</evidence>
<dbReference type="EMBL" id="CATQJA010002598">
    <property type="protein sequence ID" value="CAJ0572469.1"/>
    <property type="molecule type" value="Genomic_DNA"/>
</dbReference>
<accession>A0AA36CNP6</accession>
<keyword evidence="6" id="KW-1185">Reference proteome</keyword>
<keyword evidence="3" id="KW-0539">Nucleus</keyword>